<dbReference type="AlphaFoldDB" id="A0ABD0VYY8"/>
<proteinExistence type="predicted"/>
<comment type="caution">
    <text evidence="2">The sequence shown here is derived from an EMBL/GenBank/DDBJ whole genome shotgun (WGS) entry which is preliminary data.</text>
</comment>
<dbReference type="PANTHER" id="PTHR34048:SF5">
    <property type="entry name" value="INNER MEMBRANE LOCALIZED PROTEIN"/>
    <property type="match status" value="1"/>
</dbReference>
<feature type="region of interest" description="Disordered" evidence="1">
    <location>
        <begin position="60"/>
        <end position="87"/>
    </location>
</feature>
<evidence type="ECO:0000313" key="2">
    <source>
        <dbReference type="EMBL" id="KAL0927506.1"/>
    </source>
</evidence>
<gene>
    <name evidence="2" type="ORF">M5K25_001681</name>
</gene>
<dbReference type="InterPro" id="IPR040377">
    <property type="entry name" value="Ssl2009-like"/>
</dbReference>
<dbReference type="EMBL" id="JANQDX010000002">
    <property type="protein sequence ID" value="KAL0927506.1"/>
    <property type="molecule type" value="Genomic_DNA"/>
</dbReference>
<sequence length="200" mass="22500">MAGKKVEILEGEIGQLKSDLEGKFFEIQNQIFTNKEKMEGKFAIMEEMLKKLLEVKITPATSEARGTNGDHGRRGNPNQFKGRENPDVEILEGENGMPPLEPLSMEEISTGLHRRPAEFARKRENFYHHGADFERGRGEFALLKVFYWIIGQKKKQKTRKILTEKIAQLNSAIDDVSSQLRADDDPNGAVVASGEIEASV</sequence>
<feature type="region of interest" description="Disordered" evidence="1">
    <location>
        <begin position="180"/>
        <end position="200"/>
    </location>
</feature>
<keyword evidence="3" id="KW-1185">Reference proteome</keyword>
<evidence type="ECO:0000313" key="3">
    <source>
        <dbReference type="Proteomes" id="UP001552299"/>
    </source>
</evidence>
<organism evidence="2 3">
    <name type="scientific">Dendrobium thyrsiflorum</name>
    <name type="common">Pinecone-like raceme dendrobium</name>
    <name type="synonym">Orchid</name>
    <dbReference type="NCBI Taxonomy" id="117978"/>
    <lineage>
        <taxon>Eukaryota</taxon>
        <taxon>Viridiplantae</taxon>
        <taxon>Streptophyta</taxon>
        <taxon>Embryophyta</taxon>
        <taxon>Tracheophyta</taxon>
        <taxon>Spermatophyta</taxon>
        <taxon>Magnoliopsida</taxon>
        <taxon>Liliopsida</taxon>
        <taxon>Asparagales</taxon>
        <taxon>Orchidaceae</taxon>
        <taxon>Epidendroideae</taxon>
        <taxon>Malaxideae</taxon>
        <taxon>Dendrobiinae</taxon>
        <taxon>Dendrobium</taxon>
    </lineage>
</organism>
<name>A0ABD0VYY8_DENTH</name>
<protein>
    <submittedName>
        <fullName evidence="2">Uncharacterized protein</fullName>
    </submittedName>
</protein>
<accession>A0ABD0VYY8</accession>
<dbReference type="Proteomes" id="UP001552299">
    <property type="component" value="Unassembled WGS sequence"/>
</dbReference>
<reference evidence="2 3" key="1">
    <citation type="journal article" date="2024" name="Plant Biotechnol. J.">
        <title>Dendrobium thyrsiflorum genome and its molecular insights into genes involved in important horticultural traits.</title>
        <authorList>
            <person name="Chen B."/>
            <person name="Wang J.Y."/>
            <person name="Zheng P.J."/>
            <person name="Li K.L."/>
            <person name="Liang Y.M."/>
            <person name="Chen X.F."/>
            <person name="Zhang C."/>
            <person name="Zhao X."/>
            <person name="He X."/>
            <person name="Zhang G.Q."/>
            <person name="Liu Z.J."/>
            <person name="Xu Q."/>
        </authorList>
    </citation>
    <scope>NUCLEOTIDE SEQUENCE [LARGE SCALE GENOMIC DNA]</scope>
    <source>
        <strain evidence="2">GZMU011</strain>
    </source>
</reference>
<evidence type="ECO:0000256" key="1">
    <source>
        <dbReference type="SAM" id="MobiDB-lite"/>
    </source>
</evidence>
<dbReference type="PANTHER" id="PTHR34048">
    <property type="entry name" value="LOW-DENSITY RECEPTOR-LIKE PROTEIN"/>
    <property type="match status" value="1"/>
</dbReference>